<evidence type="ECO:0000256" key="6">
    <source>
        <dbReference type="SAM" id="MobiDB-lite"/>
    </source>
</evidence>
<evidence type="ECO:0000313" key="8">
    <source>
        <dbReference type="EMBL" id="CAG6021276.1"/>
    </source>
</evidence>
<evidence type="ECO:0000256" key="4">
    <source>
        <dbReference type="ARBA" id="ARBA00022729"/>
    </source>
</evidence>
<dbReference type="EMBL" id="CAJRST010041110">
    <property type="protein sequence ID" value="CAG6021276.1"/>
    <property type="molecule type" value="Genomic_DNA"/>
</dbReference>
<evidence type="ECO:0000256" key="3">
    <source>
        <dbReference type="ARBA" id="ARBA00022525"/>
    </source>
</evidence>
<evidence type="ECO:0000256" key="5">
    <source>
        <dbReference type="ARBA" id="ARBA00023157"/>
    </source>
</evidence>
<evidence type="ECO:0000313" key="9">
    <source>
        <dbReference type="Proteomes" id="UP000677803"/>
    </source>
</evidence>
<dbReference type="InterPro" id="IPR009523">
    <property type="entry name" value="Prokineticin"/>
</dbReference>
<keyword evidence="4" id="KW-0732">Signal</keyword>
<comment type="caution">
    <text evidence="8">The sequence shown here is derived from an EMBL/GenBank/DDBJ whole genome shotgun (WGS) entry which is preliminary data.</text>
</comment>
<dbReference type="AlphaFoldDB" id="A0A8S4BY19"/>
<dbReference type="Gene3D" id="2.10.80.10">
    <property type="entry name" value="Lipase, subunit A"/>
    <property type="match status" value="1"/>
</dbReference>
<comment type="subcellular location">
    <subcellularLocation>
        <location evidence="1">Secreted</location>
    </subcellularLocation>
</comment>
<evidence type="ECO:0000259" key="7">
    <source>
        <dbReference type="Pfam" id="PF06607"/>
    </source>
</evidence>
<dbReference type="OrthoDB" id="6433669at2759"/>
<sequence>MTTESIHKMTKLLSRQAEWVWGDARQKEGGGSVGWGSQVDKERKRERLPSLSEEIWEPSQQPEESWTRCEVLQTMDISAVLLSFLLLSLSWSRGAVITGACERDMQCGFGLCCAVSLWLRGLRMCIPRGVEGDECHPFSHKVPYMGKRLHHSCPCLPHLVCTRYTDSKYRCTDDFKNMDF</sequence>
<evidence type="ECO:0000256" key="1">
    <source>
        <dbReference type="ARBA" id="ARBA00004613"/>
    </source>
</evidence>
<dbReference type="PANTHER" id="PTHR18821:SF7">
    <property type="entry name" value="PROKINETICIN-1"/>
    <property type="match status" value="1"/>
</dbReference>
<dbReference type="PANTHER" id="PTHR18821">
    <property type="entry name" value="PROKINETICIN"/>
    <property type="match status" value="1"/>
</dbReference>
<feature type="domain" description="Prokineticin" evidence="7">
    <location>
        <begin position="79"/>
        <end position="172"/>
    </location>
</feature>
<reference evidence="8" key="1">
    <citation type="submission" date="2021-05" db="EMBL/GenBank/DDBJ databases">
        <authorList>
            <person name="Tigano A."/>
        </authorList>
    </citation>
    <scope>NUCLEOTIDE SEQUENCE</scope>
</reference>
<evidence type="ECO:0000256" key="2">
    <source>
        <dbReference type="ARBA" id="ARBA00006999"/>
    </source>
</evidence>
<comment type="similarity">
    <text evidence="2">Belongs to the AVIT (prokineticin) family.</text>
</comment>
<dbReference type="GO" id="GO:0001935">
    <property type="term" value="P:endothelial cell proliferation"/>
    <property type="evidence" value="ECO:0007669"/>
    <property type="project" value="TreeGrafter"/>
</dbReference>
<feature type="region of interest" description="Disordered" evidence="6">
    <location>
        <begin position="25"/>
        <end position="44"/>
    </location>
</feature>
<dbReference type="Proteomes" id="UP000677803">
    <property type="component" value="Unassembled WGS sequence"/>
</dbReference>
<dbReference type="InterPro" id="IPR023569">
    <property type="entry name" value="Prokineticin_domain"/>
</dbReference>
<protein>
    <submittedName>
        <fullName evidence="8">(Atlantic silverside) hypothetical protein</fullName>
    </submittedName>
</protein>
<proteinExistence type="inferred from homology"/>
<dbReference type="Pfam" id="PF06607">
    <property type="entry name" value="Prokineticin"/>
    <property type="match status" value="1"/>
</dbReference>
<keyword evidence="3" id="KW-0964">Secreted</keyword>
<name>A0A8S4BY19_9TELE</name>
<gene>
    <name evidence="8" type="ORF">MMEN_LOCUS21492</name>
</gene>
<keyword evidence="9" id="KW-1185">Reference proteome</keyword>
<accession>A0A8S4BY19</accession>
<keyword evidence="5" id="KW-1015">Disulfide bond</keyword>
<organism evidence="8 9">
    <name type="scientific">Menidia menidia</name>
    <name type="common">Atlantic silverside</name>
    <dbReference type="NCBI Taxonomy" id="238744"/>
    <lineage>
        <taxon>Eukaryota</taxon>
        <taxon>Metazoa</taxon>
        <taxon>Chordata</taxon>
        <taxon>Craniata</taxon>
        <taxon>Vertebrata</taxon>
        <taxon>Euteleostomi</taxon>
        <taxon>Actinopterygii</taxon>
        <taxon>Neopterygii</taxon>
        <taxon>Teleostei</taxon>
        <taxon>Neoteleostei</taxon>
        <taxon>Acanthomorphata</taxon>
        <taxon>Ovalentaria</taxon>
        <taxon>Atherinomorphae</taxon>
        <taxon>Atheriniformes</taxon>
        <taxon>Atherinopsidae</taxon>
        <taxon>Menidiinae</taxon>
        <taxon>Menidia</taxon>
    </lineage>
</organism>
<dbReference type="SUPFAM" id="SSF57190">
    <property type="entry name" value="Colipase-like"/>
    <property type="match status" value="2"/>
</dbReference>
<dbReference type="GO" id="GO:0005576">
    <property type="term" value="C:extracellular region"/>
    <property type="evidence" value="ECO:0007669"/>
    <property type="project" value="UniProtKB-SubCell"/>
</dbReference>